<dbReference type="EMBL" id="JBBKAM010000002">
    <property type="protein sequence ID" value="MEJ8640303.1"/>
    <property type="molecule type" value="Genomic_DNA"/>
</dbReference>
<evidence type="ECO:0000313" key="2">
    <source>
        <dbReference type="Proteomes" id="UP001382904"/>
    </source>
</evidence>
<reference evidence="1 2" key="1">
    <citation type="submission" date="2024-03" db="EMBL/GenBank/DDBJ databases">
        <title>Novel Streptomyces species of biotechnological and ecological value are a feature of Machair soil.</title>
        <authorList>
            <person name="Prole J.R."/>
            <person name="Goodfellow M."/>
            <person name="Allenby N."/>
            <person name="Ward A.C."/>
        </authorList>
    </citation>
    <scope>NUCLEOTIDE SEQUENCE [LARGE SCALE GENOMIC DNA]</scope>
    <source>
        <strain evidence="1 2">MS1.HAVA.3</strain>
    </source>
</reference>
<name>A0ABU8TXG2_9ACTN</name>
<keyword evidence="2" id="KW-1185">Reference proteome</keyword>
<gene>
    <name evidence="1" type="ORF">WKI68_00465</name>
</gene>
<accession>A0ABU8TXG2</accession>
<organism evidence="1 2">
    <name type="scientific">Streptomyces caledonius</name>
    <dbReference type="NCBI Taxonomy" id="3134107"/>
    <lineage>
        <taxon>Bacteria</taxon>
        <taxon>Bacillati</taxon>
        <taxon>Actinomycetota</taxon>
        <taxon>Actinomycetes</taxon>
        <taxon>Kitasatosporales</taxon>
        <taxon>Streptomycetaceae</taxon>
        <taxon>Streptomyces</taxon>
    </lineage>
</organism>
<dbReference type="Proteomes" id="UP001382904">
    <property type="component" value="Unassembled WGS sequence"/>
</dbReference>
<evidence type="ECO:0000313" key="1">
    <source>
        <dbReference type="EMBL" id="MEJ8640303.1"/>
    </source>
</evidence>
<protein>
    <submittedName>
        <fullName evidence="1">Uncharacterized protein</fullName>
    </submittedName>
</protein>
<sequence length="64" mass="7083">MAEAEREARRTMAYRISAYEGLPHQVRASAAAALEAIDQGLDAKRAETAMKELCLTVYDNRAAR</sequence>
<comment type="caution">
    <text evidence="1">The sequence shown here is derived from an EMBL/GenBank/DDBJ whole genome shotgun (WGS) entry which is preliminary data.</text>
</comment>
<proteinExistence type="predicted"/>